<dbReference type="RefSeq" id="WP_343855888.1">
    <property type="nucleotide sequence ID" value="NZ_BAAACX010000002.1"/>
</dbReference>
<dbReference type="EMBL" id="BAAACX010000002">
    <property type="protein sequence ID" value="GAA0373506.1"/>
    <property type="molecule type" value="Genomic_DNA"/>
</dbReference>
<dbReference type="PANTHER" id="PTHR43266:SF2">
    <property type="entry name" value="MAJOR FACILITATOR SUPERFAMILY (MFS) PROFILE DOMAIN-CONTAINING PROTEIN"/>
    <property type="match status" value="1"/>
</dbReference>
<reference evidence="10" key="1">
    <citation type="journal article" date="2019" name="Int. J. Syst. Evol. Microbiol.">
        <title>The Global Catalogue of Microorganisms (GCM) 10K type strain sequencing project: providing services to taxonomists for standard genome sequencing and annotation.</title>
        <authorList>
            <consortium name="The Broad Institute Genomics Platform"/>
            <consortium name="The Broad Institute Genome Sequencing Center for Infectious Disease"/>
            <person name="Wu L."/>
            <person name="Ma J."/>
        </authorList>
    </citation>
    <scope>NUCLEOTIDE SEQUENCE [LARGE SCALE GENOMIC DNA]</scope>
    <source>
        <strain evidence="10">JCM 12774</strain>
    </source>
</reference>
<feature type="domain" description="Major facilitator superfamily (MFS) profile" evidence="8">
    <location>
        <begin position="18"/>
        <end position="420"/>
    </location>
</feature>
<gene>
    <name evidence="9" type="ORF">GCM10008933_00630</name>
</gene>
<dbReference type="Proteomes" id="UP001500340">
    <property type="component" value="Unassembled WGS sequence"/>
</dbReference>
<keyword evidence="10" id="KW-1185">Reference proteome</keyword>
<keyword evidence="4 7" id="KW-0812">Transmembrane</keyword>
<evidence type="ECO:0000256" key="5">
    <source>
        <dbReference type="ARBA" id="ARBA00022989"/>
    </source>
</evidence>
<feature type="transmembrane region" description="Helical" evidence="7">
    <location>
        <begin position="268"/>
        <end position="286"/>
    </location>
</feature>
<dbReference type="PROSITE" id="PS50850">
    <property type="entry name" value="MFS"/>
    <property type="match status" value="1"/>
</dbReference>
<evidence type="ECO:0000256" key="4">
    <source>
        <dbReference type="ARBA" id="ARBA00022692"/>
    </source>
</evidence>
<sequence>MVAQSIPQEKRGLLHNRAYMSLMASQLISNLGDWLHLLALLMMVGLKWNATPWQITMIMLCSMLPMLVGGPLAGMLADRVERKKLMIIADVVRIFIVFGLIFVTDIWQVYVLIVAKSIFDIMFSPAKNGKIKEVVPKEHLEKAVSYSAIIEQGSKIVGPALGGMLTAAFGVSVCFMVDSASFLFSALLLLLVPGKIAASNTEVKEASSAKPAESGFLRELGAGIREIIGIPLVAYSTLMLAMTLLVLQIADSQAVVLFREIPNLPEDLLGWCIALSGVGTLLAAGLNSLSSKLSISPLLKMGVGGMLLGIVFVIAGAYALFGTFNQFGIIVMLALFMLAGLGAGMAFIPFQVMLQQRTPEALIGRVFGTVTSVTSTVALIGPVVGGYLVTTFGPQIAFIISGSLVALIGCVLLGFKSAILKRDGIDQSMKNTAYREIGIGP</sequence>
<evidence type="ECO:0000256" key="6">
    <source>
        <dbReference type="ARBA" id="ARBA00023136"/>
    </source>
</evidence>
<accession>A0ABP3HMV9</accession>
<dbReference type="PANTHER" id="PTHR43266">
    <property type="entry name" value="MACROLIDE-EFFLUX PROTEIN"/>
    <property type="match status" value="1"/>
</dbReference>
<dbReference type="InterPro" id="IPR011701">
    <property type="entry name" value="MFS"/>
</dbReference>
<dbReference type="InterPro" id="IPR036259">
    <property type="entry name" value="MFS_trans_sf"/>
</dbReference>
<feature type="transmembrane region" description="Helical" evidence="7">
    <location>
        <begin position="362"/>
        <end position="384"/>
    </location>
</feature>
<comment type="subcellular location">
    <subcellularLocation>
        <location evidence="1">Cell membrane</location>
        <topology evidence="1">Multi-pass membrane protein</topology>
    </subcellularLocation>
</comment>
<protein>
    <submittedName>
        <fullName evidence="9">MFS transporter</fullName>
    </submittedName>
</protein>
<organism evidence="9 10">
    <name type="scientific">Paenibacillus motobuensis</name>
    <dbReference type="NCBI Taxonomy" id="295324"/>
    <lineage>
        <taxon>Bacteria</taxon>
        <taxon>Bacillati</taxon>
        <taxon>Bacillota</taxon>
        <taxon>Bacilli</taxon>
        <taxon>Bacillales</taxon>
        <taxon>Paenibacillaceae</taxon>
        <taxon>Paenibacillus</taxon>
    </lineage>
</organism>
<keyword evidence="6 7" id="KW-0472">Membrane</keyword>
<keyword evidence="2" id="KW-0813">Transport</keyword>
<comment type="caution">
    <text evidence="9">The sequence shown here is derived from an EMBL/GenBank/DDBJ whole genome shotgun (WGS) entry which is preliminary data.</text>
</comment>
<feature type="transmembrane region" description="Helical" evidence="7">
    <location>
        <begin position="396"/>
        <end position="415"/>
    </location>
</feature>
<feature type="transmembrane region" description="Helical" evidence="7">
    <location>
        <begin position="327"/>
        <end position="350"/>
    </location>
</feature>
<evidence type="ECO:0000256" key="1">
    <source>
        <dbReference type="ARBA" id="ARBA00004651"/>
    </source>
</evidence>
<evidence type="ECO:0000256" key="7">
    <source>
        <dbReference type="SAM" id="Phobius"/>
    </source>
</evidence>
<evidence type="ECO:0000313" key="10">
    <source>
        <dbReference type="Proteomes" id="UP001500340"/>
    </source>
</evidence>
<keyword evidence="3" id="KW-1003">Cell membrane</keyword>
<keyword evidence="5 7" id="KW-1133">Transmembrane helix</keyword>
<dbReference type="CDD" id="cd06173">
    <property type="entry name" value="MFS_MefA_like"/>
    <property type="match status" value="1"/>
</dbReference>
<feature type="transmembrane region" description="Helical" evidence="7">
    <location>
        <begin position="94"/>
        <end position="115"/>
    </location>
</feature>
<evidence type="ECO:0000313" key="9">
    <source>
        <dbReference type="EMBL" id="GAA0373506.1"/>
    </source>
</evidence>
<dbReference type="InterPro" id="IPR020846">
    <property type="entry name" value="MFS_dom"/>
</dbReference>
<dbReference type="Pfam" id="PF07690">
    <property type="entry name" value="MFS_1"/>
    <property type="match status" value="1"/>
</dbReference>
<name>A0ABP3HMV9_9BACL</name>
<feature type="transmembrane region" description="Helical" evidence="7">
    <location>
        <begin position="298"/>
        <end position="321"/>
    </location>
</feature>
<feature type="transmembrane region" description="Helical" evidence="7">
    <location>
        <begin position="52"/>
        <end position="73"/>
    </location>
</feature>
<evidence type="ECO:0000256" key="2">
    <source>
        <dbReference type="ARBA" id="ARBA00022448"/>
    </source>
</evidence>
<feature type="transmembrane region" description="Helical" evidence="7">
    <location>
        <begin position="167"/>
        <end position="192"/>
    </location>
</feature>
<feature type="transmembrane region" description="Helical" evidence="7">
    <location>
        <begin position="227"/>
        <end position="248"/>
    </location>
</feature>
<dbReference type="SUPFAM" id="SSF103473">
    <property type="entry name" value="MFS general substrate transporter"/>
    <property type="match status" value="1"/>
</dbReference>
<proteinExistence type="predicted"/>
<dbReference type="Gene3D" id="1.20.1250.20">
    <property type="entry name" value="MFS general substrate transporter like domains"/>
    <property type="match status" value="1"/>
</dbReference>
<evidence type="ECO:0000256" key="3">
    <source>
        <dbReference type="ARBA" id="ARBA00022475"/>
    </source>
</evidence>
<evidence type="ECO:0000259" key="8">
    <source>
        <dbReference type="PROSITE" id="PS50850"/>
    </source>
</evidence>